<dbReference type="EMBL" id="PFFQ01000051">
    <property type="protein sequence ID" value="PIW15545.1"/>
    <property type="molecule type" value="Genomic_DNA"/>
</dbReference>
<proteinExistence type="predicted"/>
<feature type="transmembrane region" description="Helical" evidence="1">
    <location>
        <begin position="411"/>
        <end position="435"/>
    </location>
</feature>
<accession>A0A2M7G1E1</accession>
<evidence type="ECO:0000256" key="1">
    <source>
        <dbReference type="SAM" id="Phobius"/>
    </source>
</evidence>
<evidence type="ECO:0000313" key="3">
    <source>
        <dbReference type="Proteomes" id="UP000231019"/>
    </source>
</evidence>
<comment type="caution">
    <text evidence="2">The sequence shown here is derived from an EMBL/GenBank/DDBJ whole genome shotgun (WGS) entry which is preliminary data.</text>
</comment>
<feature type="transmembrane region" description="Helical" evidence="1">
    <location>
        <begin position="441"/>
        <end position="459"/>
    </location>
</feature>
<keyword evidence="1" id="KW-0472">Membrane</keyword>
<sequence length="639" mass="68878">MNINAGGARPQNLSQFQTHIQNKRQATPQQVHVTEAQKKTVGGFIREKAQVITKKNVVDMDARIKSIDERMNNLGNKGIKGVEPKALKSKWSIFGKVIGDMFKSIPTALTGIVKGALKLTSYLAEAAVHVLVLPFSALGAHMTEDASVMTDAHKGVHKLFDKMRGGLDKAQEKFEKWYGNKVGIGDQDTAKEGAEKIASTVDVVSGYMGTNILKSGGDMTETQDPNAITTGGDGDKALQVGIINNANAVMGDLEKFGKQLKGIDEGQQLINEGNRSVNPTEKEFLVEQGKMQKSQARWGLADASRSLVSNLNGTTNLLVGSNTPVVTNVTATNITQAMGGGFSALSNSVEATVETIQAVQADRKIGRCNQFLEKTAIIEGNQEITASKNTEKVRDSVKLYKKNQTQTRNTTLFSAISKMAMTAAAIVGTVLFVAACASNPVGWAVGGAAIALGIGMAAYKGYKAARRADQTKGLEERRTQVSKAMVEQVNDLSAKLGVNTAEFKEAGKLKLGQLTTHLEGKVQELKNQQPPPENLAELIDQLDTVKELKSLRSDINSALKQTNGATAMDGLVKALNDRRDPDGQLAAEFALRDVFRMDPDLFKTNENGDRIVSAKVADKADDKLREKLSMFHASVYSKN</sequence>
<dbReference type="Proteomes" id="UP000231019">
    <property type="component" value="Unassembled WGS sequence"/>
</dbReference>
<keyword evidence="1" id="KW-1133">Transmembrane helix</keyword>
<dbReference type="AlphaFoldDB" id="A0A2M7G1E1"/>
<reference evidence="2 3" key="1">
    <citation type="submission" date="2017-09" db="EMBL/GenBank/DDBJ databases">
        <title>Depth-based differentiation of microbial function through sediment-hosted aquifers and enrichment of novel symbionts in the deep terrestrial subsurface.</title>
        <authorList>
            <person name="Probst A.J."/>
            <person name="Ladd B."/>
            <person name="Jarett J.K."/>
            <person name="Geller-Mcgrath D.E."/>
            <person name="Sieber C.M."/>
            <person name="Emerson J.B."/>
            <person name="Anantharaman K."/>
            <person name="Thomas B.C."/>
            <person name="Malmstrom R."/>
            <person name="Stieglmeier M."/>
            <person name="Klingl A."/>
            <person name="Woyke T."/>
            <person name="Ryan C.M."/>
            <person name="Banfield J.F."/>
        </authorList>
    </citation>
    <scope>NUCLEOTIDE SEQUENCE [LARGE SCALE GENOMIC DNA]</scope>
    <source>
        <strain evidence="2">CG17_big_fil_post_rev_8_21_14_2_50_48_46</strain>
    </source>
</reference>
<evidence type="ECO:0000313" key="2">
    <source>
        <dbReference type="EMBL" id="PIW15545.1"/>
    </source>
</evidence>
<name>A0A2M7G1E1_9BACT</name>
<protein>
    <submittedName>
        <fullName evidence="2">Uncharacterized protein</fullName>
    </submittedName>
</protein>
<gene>
    <name evidence="2" type="ORF">COW36_16850</name>
</gene>
<keyword evidence="1" id="KW-0812">Transmembrane</keyword>
<organism evidence="2 3">
    <name type="scientific">bacterium (Candidatus Blackallbacteria) CG17_big_fil_post_rev_8_21_14_2_50_48_46</name>
    <dbReference type="NCBI Taxonomy" id="2014261"/>
    <lineage>
        <taxon>Bacteria</taxon>
        <taxon>Candidatus Blackallbacteria</taxon>
    </lineage>
</organism>